<organism evidence="6 7">
    <name type="scientific">Paenibacillus swuensis</name>
    <dbReference type="NCBI Taxonomy" id="1178515"/>
    <lineage>
        <taxon>Bacteria</taxon>
        <taxon>Bacillati</taxon>
        <taxon>Bacillota</taxon>
        <taxon>Bacilli</taxon>
        <taxon>Bacillales</taxon>
        <taxon>Paenibacillaceae</taxon>
        <taxon>Paenibacillus</taxon>
    </lineage>
</organism>
<feature type="domain" description="Penicillin-binding protein transpeptidase" evidence="4">
    <location>
        <begin position="271"/>
        <end position="588"/>
    </location>
</feature>
<accession>A0A172TJM7</accession>
<name>A0A172TJM7_9BACL</name>
<dbReference type="InterPro" id="IPR001460">
    <property type="entry name" value="PCN-bd_Tpept"/>
</dbReference>
<dbReference type="GO" id="GO:0005886">
    <property type="term" value="C:plasma membrane"/>
    <property type="evidence" value="ECO:0007669"/>
    <property type="project" value="TreeGrafter"/>
</dbReference>
<dbReference type="AlphaFoldDB" id="A0A172TJM7"/>
<sequence>MKRRMFVLLASVSLILIIIGGRLMWIQVITAHHFTSRNIDLVSESVRQREKGIVLNSGRGIIKDRNGIPFTSEWQRVLVVTPVAKHYQGSAEQIAKLSHALGTTEDYWHKAFGEVKEPQFWRKPGDKQPTALTADQEKTISSLKVPNLKVMPYVRRYPEGMNGSHAIGFVSQHPEHLLALYAEQIHGGLLSKDAQVGASGLEKAFEPYLRGVGASSVSFYTDAKKQPLQGLHMRLVRPTSAYYPLNLITSLDAKLQGRIEAYLEREGLSKGAVVVMDVVTGEVLTSASRPVYDPYTIVQQDKGWANAAVKAVTPGSIFKTVIASAALEEGVVDKHERFECSGELGKYGLSCWKHGGHGRLTFKEAFAQSCNVVFAKVAARLSANTIERYAHKLGLSGNIGWSGASVLDGSALRMFEGEEAGQLFAKGTPRTDGGVLAQTAIGQRDVLLSPLQAASMAAAVARGGEVRSPQLVNRVEYANGDTMAVFGGREVRLAGEAPISEATAATLRGWMRGVVTEGTGASLRDAKWALAGKSGTAQVVSGGVRRVNQWFIGYGPADKPRFAVSVLVKDASPEASHQATRLFKGVMDILADY</sequence>
<evidence type="ECO:0000259" key="4">
    <source>
        <dbReference type="Pfam" id="PF00905"/>
    </source>
</evidence>
<protein>
    <recommendedName>
        <fullName evidence="8">Penicillin-binding protein</fullName>
    </recommendedName>
</protein>
<dbReference type="PANTHER" id="PTHR30627">
    <property type="entry name" value="PEPTIDOGLYCAN D,D-TRANSPEPTIDASE"/>
    <property type="match status" value="1"/>
</dbReference>
<evidence type="ECO:0000313" key="6">
    <source>
        <dbReference type="EMBL" id="ANE47220.1"/>
    </source>
</evidence>
<dbReference type="SUPFAM" id="SSF56519">
    <property type="entry name" value="Penicillin binding protein dimerisation domain"/>
    <property type="match status" value="1"/>
</dbReference>
<dbReference type="Gene3D" id="3.40.710.10">
    <property type="entry name" value="DD-peptidase/beta-lactamase superfamily"/>
    <property type="match status" value="1"/>
</dbReference>
<dbReference type="EMBL" id="CP011388">
    <property type="protein sequence ID" value="ANE47220.1"/>
    <property type="molecule type" value="Genomic_DNA"/>
</dbReference>
<dbReference type="RefSeq" id="WP_068607543.1">
    <property type="nucleotide sequence ID" value="NZ_CP011388.1"/>
</dbReference>
<reference evidence="6 7" key="1">
    <citation type="submission" date="2015-01" db="EMBL/GenBank/DDBJ databases">
        <title>Paenibacillus swuensis/DY6/whole genome sequencing.</title>
        <authorList>
            <person name="Kim M.K."/>
            <person name="Srinivasan S."/>
            <person name="Lee J.-J."/>
        </authorList>
    </citation>
    <scope>NUCLEOTIDE SEQUENCE [LARGE SCALE GENOMIC DNA]</scope>
    <source>
        <strain evidence="6 7">DY6</strain>
    </source>
</reference>
<dbReference type="PANTHER" id="PTHR30627:SF24">
    <property type="entry name" value="PENICILLIN-BINDING PROTEIN 4B"/>
    <property type="match status" value="1"/>
</dbReference>
<dbReference type="GO" id="GO:0071972">
    <property type="term" value="F:peptidoglycan L,D-transpeptidase activity"/>
    <property type="evidence" value="ECO:0007669"/>
    <property type="project" value="TreeGrafter"/>
</dbReference>
<evidence type="ECO:0000256" key="2">
    <source>
        <dbReference type="ARBA" id="ARBA00007171"/>
    </source>
</evidence>
<proteinExistence type="inferred from homology"/>
<dbReference type="InterPro" id="IPR005311">
    <property type="entry name" value="PBP_dimer"/>
</dbReference>
<dbReference type="GO" id="GO:0071555">
    <property type="term" value="P:cell wall organization"/>
    <property type="evidence" value="ECO:0007669"/>
    <property type="project" value="TreeGrafter"/>
</dbReference>
<dbReference type="Pfam" id="PF03717">
    <property type="entry name" value="PBP_dimer"/>
    <property type="match status" value="1"/>
</dbReference>
<dbReference type="InterPro" id="IPR036138">
    <property type="entry name" value="PBP_dimer_sf"/>
</dbReference>
<evidence type="ECO:0008006" key="8">
    <source>
        <dbReference type="Google" id="ProtNLM"/>
    </source>
</evidence>
<dbReference type="Pfam" id="PF00905">
    <property type="entry name" value="Transpeptidase"/>
    <property type="match status" value="1"/>
</dbReference>
<comment type="similarity">
    <text evidence="2">Belongs to the transpeptidase family.</text>
</comment>
<comment type="subcellular location">
    <subcellularLocation>
        <location evidence="1">Membrane</location>
    </subcellularLocation>
</comment>
<evidence type="ECO:0000256" key="3">
    <source>
        <dbReference type="ARBA" id="ARBA00023136"/>
    </source>
</evidence>
<gene>
    <name evidence="6" type="ORF">SY83_14160</name>
</gene>
<dbReference type="PATRIC" id="fig|1178515.4.peg.2843"/>
<dbReference type="GO" id="GO:0008658">
    <property type="term" value="F:penicillin binding"/>
    <property type="evidence" value="ECO:0007669"/>
    <property type="project" value="InterPro"/>
</dbReference>
<evidence type="ECO:0000313" key="7">
    <source>
        <dbReference type="Proteomes" id="UP000076927"/>
    </source>
</evidence>
<evidence type="ECO:0000256" key="1">
    <source>
        <dbReference type="ARBA" id="ARBA00004370"/>
    </source>
</evidence>
<dbReference type="Proteomes" id="UP000076927">
    <property type="component" value="Chromosome"/>
</dbReference>
<keyword evidence="7" id="KW-1185">Reference proteome</keyword>
<dbReference type="Gene3D" id="3.90.1310.10">
    <property type="entry name" value="Penicillin-binding protein 2a (Domain 2)"/>
    <property type="match status" value="1"/>
</dbReference>
<evidence type="ECO:0000259" key="5">
    <source>
        <dbReference type="Pfam" id="PF03717"/>
    </source>
</evidence>
<dbReference type="InterPro" id="IPR050515">
    <property type="entry name" value="Beta-lactam/transpept"/>
</dbReference>
<dbReference type="STRING" id="1178515.SY83_14160"/>
<feature type="domain" description="Penicillin-binding protein dimerisation" evidence="5">
    <location>
        <begin position="56"/>
        <end position="222"/>
    </location>
</feature>
<dbReference type="SUPFAM" id="SSF56601">
    <property type="entry name" value="beta-lactamase/transpeptidase-like"/>
    <property type="match status" value="1"/>
</dbReference>
<dbReference type="KEGG" id="pswu:SY83_14160"/>
<keyword evidence="3" id="KW-0472">Membrane</keyword>
<dbReference type="InterPro" id="IPR012338">
    <property type="entry name" value="Beta-lactam/transpept-like"/>
</dbReference>